<protein>
    <submittedName>
        <fullName evidence="6">ABC transporter ATP-binding protein</fullName>
    </submittedName>
</protein>
<gene>
    <name evidence="6" type="ORF">GCM10023318_01520</name>
</gene>
<dbReference type="PANTHER" id="PTHR43335:SF4">
    <property type="entry name" value="ABC TRANSPORTER, ATP-BINDING PROTEIN"/>
    <property type="match status" value="1"/>
</dbReference>
<dbReference type="SMART" id="SM00382">
    <property type="entry name" value="AAA"/>
    <property type="match status" value="1"/>
</dbReference>
<name>A0ABP9JUI2_9NOCA</name>
<comment type="caution">
    <text evidence="6">The sequence shown here is derived from an EMBL/GenBank/DDBJ whole genome shotgun (WGS) entry which is preliminary data.</text>
</comment>
<evidence type="ECO:0000256" key="1">
    <source>
        <dbReference type="ARBA" id="ARBA00005417"/>
    </source>
</evidence>
<dbReference type="RefSeq" id="WP_345492989.1">
    <property type="nucleotide sequence ID" value="NZ_BAABJM010000001.1"/>
</dbReference>
<dbReference type="EMBL" id="BAABJM010000001">
    <property type="protein sequence ID" value="GAA5041930.1"/>
    <property type="molecule type" value="Genomic_DNA"/>
</dbReference>
<keyword evidence="2" id="KW-0813">Transport</keyword>
<dbReference type="Pfam" id="PF00005">
    <property type="entry name" value="ABC_tran"/>
    <property type="match status" value="1"/>
</dbReference>
<evidence type="ECO:0000256" key="2">
    <source>
        <dbReference type="ARBA" id="ARBA00022448"/>
    </source>
</evidence>
<reference evidence="7" key="1">
    <citation type="journal article" date="2019" name="Int. J. Syst. Evol. Microbiol.">
        <title>The Global Catalogue of Microorganisms (GCM) 10K type strain sequencing project: providing services to taxonomists for standard genome sequencing and annotation.</title>
        <authorList>
            <consortium name="The Broad Institute Genomics Platform"/>
            <consortium name="The Broad Institute Genome Sequencing Center for Infectious Disease"/>
            <person name="Wu L."/>
            <person name="Ma J."/>
        </authorList>
    </citation>
    <scope>NUCLEOTIDE SEQUENCE [LARGE SCALE GENOMIC DNA]</scope>
    <source>
        <strain evidence="7">JCM 18298</strain>
    </source>
</reference>
<dbReference type="InterPro" id="IPR003439">
    <property type="entry name" value="ABC_transporter-like_ATP-bd"/>
</dbReference>
<dbReference type="InterPro" id="IPR027417">
    <property type="entry name" value="P-loop_NTPase"/>
</dbReference>
<dbReference type="PANTHER" id="PTHR43335">
    <property type="entry name" value="ABC TRANSPORTER, ATP-BINDING PROTEIN"/>
    <property type="match status" value="1"/>
</dbReference>
<feature type="domain" description="ABC transporter" evidence="5">
    <location>
        <begin position="9"/>
        <end position="227"/>
    </location>
</feature>
<organism evidence="6 7">
    <name type="scientific">Nocardia callitridis</name>
    <dbReference type="NCBI Taxonomy" id="648753"/>
    <lineage>
        <taxon>Bacteria</taxon>
        <taxon>Bacillati</taxon>
        <taxon>Actinomycetota</taxon>
        <taxon>Actinomycetes</taxon>
        <taxon>Mycobacteriales</taxon>
        <taxon>Nocardiaceae</taxon>
        <taxon>Nocardia</taxon>
    </lineage>
</organism>
<evidence type="ECO:0000256" key="3">
    <source>
        <dbReference type="ARBA" id="ARBA00022741"/>
    </source>
</evidence>
<keyword evidence="3" id="KW-0547">Nucleotide-binding</keyword>
<dbReference type="PROSITE" id="PS50893">
    <property type="entry name" value="ABC_TRANSPORTER_2"/>
    <property type="match status" value="1"/>
</dbReference>
<comment type="similarity">
    <text evidence="1">Belongs to the ABC transporter superfamily.</text>
</comment>
<evidence type="ECO:0000259" key="5">
    <source>
        <dbReference type="PROSITE" id="PS50893"/>
    </source>
</evidence>
<dbReference type="SUPFAM" id="SSF52540">
    <property type="entry name" value="P-loop containing nucleoside triphosphate hydrolases"/>
    <property type="match status" value="1"/>
</dbReference>
<dbReference type="InterPro" id="IPR017871">
    <property type="entry name" value="ABC_transporter-like_CS"/>
</dbReference>
<evidence type="ECO:0000256" key="4">
    <source>
        <dbReference type="ARBA" id="ARBA00022840"/>
    </source>
</evidence>
<dbReference type="InterPro" id="IPR003593">
    <property type="entry name" value="AAA+_ATPase"/>
</dbReference>
<dbReference type="GO" id="GO:0005524">
    <property type="term" value="F:ATP binding"/>
    <property type="evidence" value="ECO:0007669"/>
    <property type="project" value="UniProtKB-KW"/>
</dbReference>
<accession>A0ABP9JUI2</accession>
<evidence type="ECO:0000313" key="6">
    <source>
        <dbReference type="EMBL" id="GAA5041930.1"/>
    </source>
</evidence>
<sequence>MTAEQPPAFAVRGLTKRYDLVTAVEGVDFTAPSGTVTALVGPRGAGKTTILRVLLGLVEASSGTVTGRRESPRDVGAVLTPRGLHPRRGARAHLSVYAAALRVPPRRVWEVLGLVGLDEDTEIKPDAMSSGQRTRLALATALLADPKVLVLDDPMAGLDHTEHGWLQDFLRKHARRGGSALLTAESLAAVLPAAEHIVVVHEGGVAYEGSATRLRRGHPDRLVVAASTPVALATGLAAEGYTDSVIRPDGRLAIAEANEAQIKAAADSARVRIESIIPDPIHPDRVLASLTKPTRVASPPMPYGIPR</sequence>
<keyword evidence="4 6" id="KW-0067">ATP-binding</keyword>
<keyword evidence="7" id="KW-1185">Reference proteome</keyword>
<proteinExistence type="inferred from homology"/>
<dbReference type="Proteomes" id="UP001500603">
    <property type="component" value="Unassembled WGS sequence"/>
</dbReference>
<dbReference type="Gene3D" id="3.40.50.300">
    <property type="entry name" value="P-loop containing nucleotide triphosphate hydrolases"/>
    <property type="match status" value="1"/>
</dbReference>
<dbReference type="PROSITE" id="PS00211">
    <property type="entry name" value="ABC_TRANSPORTER_1"/>
    <property type="match status" value="1"/>
</dbReference>
<evidence type="ECO:0000313" key="7">
    <source>
        <dbReference type="Proteomes" id="UP001500603"/>
    </source>
</evidence>